<evidence type="ECO:0000313" key="4">
    <source>
        <dbReference type="EMBL" id="CAB3779576.1"/>
    </source>
</evidence>
<dbReference type="InterPro" id="IPR038492">
    <property type="entry name" value="GBBH-like_N_sf"/>
</dbReference>
<dbReference type="InterPro" id="IPR010376">
    <property type="entry name" value="GBBH-like_N"/>
</dbReference>
<organism evidence="4 5">
    <name type="scientific">Pararobbsia alpina</name>
    <dbReference type="NCBI Taxonomy" id="621374"/>
    <lineage>
        <taxon>Bacteria</taxon>
        <taxon>Pseudomonadati</taxon>
        <taxon>Pseudomonadota</taxon>
        <taxon>Betaproteobacteria</taxon>
        <taxon>Burkholderiales</taxon>
        <taxon>Burkholderiaceae</taxon>
        <taxon>Pararobbsia</taxon>
    </lineage>
</organism>
<proteinExistence type="predicted"/>
<accession>A0A6S7B6W8</accession>
<dbReference type="GO" id="GO:0046872">
    <property type="term" value="F:metal ion binding"/>
    <property type="evidence" value="ECO:0007669"/>
    <property type="project" value="UniProtKB-KW"/>
</dbReference>
<evidence type="ECO:0000256" key="2">
    <source>
        <dbReference type="ARBA" id="ARBA00023004"/>
    </source>
</evidence>
<dbReference type="RefSeq" id="WP_175103403.1">
    <property type="nucleotide sequence ID" value="NZ_CADIKM010000003.1"/>
</dbReference>
<keyword evidence="2" id="KW-0408">Iron</keyword>
<name>A0A6S7B6W8_9BURK</name>
<dbReference type="Pfam" id="PF06155">
    <property type="entry name" value="GBBH-like_N"/>
    <property type="match status" value="1"/>
</dbReference>
<gene>
    <name evidence="4" type="ORF">LMG28138_00850</name>
</gene>
<sequence>MNARTPVPSGLVLHKQSKVLEVQYEDGRSYRLPFELLRVMSPSAEVKGHGPGQETLQTGKREVVLAGLAPVGHYAVQLMFSDGHDTGIYTWDYLYTLATRQDEIWADYFAKLVAAGLDRDAPMKPGGAHGHGHGCAH</sequence>
<keyword evidence="1" id="KW-0479">Metal-binding</keyword>
<evidence type="ECO:0000313" key="5">
    <source>
        <dbReference type="Proteomes" id="UP000494115"/>
    </source>
</evidence>
<dbReference type="PANTHER" id="PTHR35303:SF5">
    <property type="entry name" value="OS02G0197800 PROTEIN"/>
    <property type="match status" value="1"/>
</dbReference>
<dbReference type="Proteomes" id="UP000494115">
    <property type="component" value="Unassembled WGS sequence"/>
</dbReference>
<dbReference type="EMBL" id="CADIKM010000003">
    <property type="protein sequence ID" value="CAB3779576.1"/>
    <property type="molecule type" value="Genomic_DNA"/>
</dbReference>
<reference evidence="4 5" key="1">
    <citation type="submission" date="2020-04" db="EMBL/GenBank/DDBJ databases">
        <authorList>
            <person name="De Canck E."/>
        </authorList>
    </citation>
    <scope>NUCLEOTIDE SEQUENCE [LARGE SCALE GENOMIC DNA]</scope>
    <source>
        <strain evidence="4 5">LMG 28138</strain>
    </source>
</reference>
<dbReference type="PANTHER" id="PTHR35303">
    <property type="entry name" value="OS02G0197800 PROTEIN"/>
    <property type="match status" value="1"/>
</dbReference>
<keyword evidence="5" id="KW-1185">Reference proteome</keyword>
<dbReference type="Gene3D" id="3.30.2020.30">
    <property type="match status" value="1"/>
</dbReference>
<protein>
    <recommendedName>
        <fullName evidence="3">Gamma-butyrobetaine hydroxylase-like N-terminal domain-containing protein</fullName>
    </recommendedName>
</protein>
<evidence type="ECO:0000256" key="1">
    <source>
        <dbReference type="ARBA" id="ARBA00022723"/>
    </source>
</evidence>
<evidence type="ECO:0000259" key="3">
    <source>
        <dbReference type="Pfam" id="PF06155"/>
    </source>
</evidence>
<dbReference type="AlphaFoldDB" id="A0A6S7B6W8"/>
<feature type="domain" description="Gamma-butyrobetaine hydroxylase-like N-terminal" evidence="3">
    <location>
        <begin position="13"/>
        <end position="95"/>
    </location>
</feature>